<dbReference type="Gramene" id="Psat06G0202000-T1">
    <property type="protein sequence ID" value="KAI5395685.1"/>
    <property type="gene ID" value="KIW84_062020"/>
</dbReference>
<name>A0A9D4W4Q6_PEA</name>
<keyword evidence="2" id="KW-1185">Reference proteome</keyword>
<dbReference type="Proteomes" id="UP001058974">
    <property type="component" value="Chromosome 6"/>
</dbReference>
<dbReference type="EMBL" id="JAMSHJ010000006">
    <property type="protein sequence ID" value="KAI5395685.1"/>
    <property type="molecule type" value="Genomic_DNA"/>
</dbReference>
<sequence length="84" mass="9268">MATITANAPNTTEATPSKKYRKFKSKTFKEKFDAELQPTEEGNGKVVQVLDGERVNQLWKEAAGGRNRGRVYGAADLAINLKRG</sequence>
<evidence type="ECO:0000313" key="1">
    <source>
        <dbReference type="EMBL" id="KAI5395685.1"/>
    </source>
</evidence>
<reference evidence="1 2" key="1">
    <citation type="journal article" date="2022" name="Nat. Genet.">
        <title>Improved pea reference genome and pan-genome highlight genomic features and evolutionary characteristics.</title>
        <authorList>
            <person name="Yang T."/>
            <person name="Liu R."/>
            <person name="Luo Y."/>
            <person name="Hu S."/>
            <person name="Wang D."/>
            <person name="Wang C."/>
            <person name="Pandey M.K."/>
            <person name="Ge S."/>
            <person name="Xu Q."/>
            <person name="Li N."/>
            <person name="Li G."/>
            <person name="Huang Y."/>
            <person name="Saxena R.K."/>
            <person name="Ji Y."/>
            <person name="Li M."/>
            <person name="Yan X."/>
            <person name="He Y."/>
            <person name="Liu Y."/>
            <person name="Wang X."/>
            <person name="Xiang C."/>
            <person name="Varshney R.K."/>
            <person name="Ding H."/>
            <person name="Gao S."/>
            <person name="Zong X."/>
        </authorList>
    </citation>
    <scope>NUCLEOTIDE SEQUENCE [LARGE SCALE GENOMIC DNA]</scope>
    <source>
        <strain evidence="1 2">cv. Zhongwan 6</strain>
    </source>
</reference>
<evidence type="ECO:0000313" key="2">
    <source>
        <dbReference type="Proteomes" id="UP001058974"/>
    </source>
</evidence>
<organism evidence="1 2">
    <name type="scientific">Pisum sativum</name>
    <name type="common">Garden pea</name>
    <name type="synonym">Lathyrus oleraceus</name>
    <dbReference type="NCBI Taxonomy" id="3888"/>
    <lineage>
        <taxon>Eukaryota</taxon>
        <taxon>Viridiplantae</taxon>
        <taxon>Streptophyta</taxon>
        <taxon>Embryophyta</taxon>
        <taxon>Tracheophyta</taxon>
        <taxon>Spermatophyta</taxon>
        <taxon>Magnoliopsida</taxon>
        <taxon>eudicotyledons</taxon>
        <taxon>Gunneridae</taxon>
        <taxon>Pentapetalae</taxon>
        <taxon>rosids</taxon>
        <taxon>fabids</taxon>
        <taxon>Fabales</taxon>
        <taxon>Fabaceae</taxon>
        <taxon>Papilionoideae</taxon>
        <taxon>50 kb inversion clade</taxon>
        <taxon>NPAAA clade</taxon>
        <taxon>Hologalegina</taxon>
        <taxon>IRL clade</taxon>
        <taxon>Fabeae</taxon>
        <taxon>Lathyrus</taxon>
    </lineage>
</organism>
<protein>
    <submittedName>
        <fullName evidence="1">Uncharacterized protein</fullName>
    </submittedName>
</protein>
<dbReference type="AlphaFoldDB" id="A0A9D4W4Q6"/>
<accession>A0A9D4W4Q6</accession>
<proteinExistence type="predicted"/>
<gene>
    <name evidence="1" type="ORF">KIW84_062020</name>
</gene>
<comment type="caution">
    <text evidence="1">The sequence shown here is derived from an EMBL/GenBank/DDBJ whole genome shotgun (WGS) entry which is preliminary data.</text>
</comment>